<feature type="transmembrane region" description="Helical" evidence="8">
    <location>
        <begin position="7"/>
        <end position="30"/>
    </location>
</feature>
<evidence type="ECO:0000256" key="7">
    <source>
        <dbReference type="SAM" id="MobiDB-lite"/>
    </source>
</evidence>
<feature type="transmembrane region" description="Helical" evidence="8">
    <location>
        <begin position="50"/>
        <end position="70"/>
    </location>
</feature>
<dbReference type="InterPro" id="IPR017475">
    <property type="entry name" value="EPS_sugar_tfrase"/>
</dbReference>
<feature type="domain" description="Bacterial sugar transferase" evidence="9">
    <location>
        <begin position="261"/>
        <end position="440"/>
    </location>
</feature>
<comment type="subcellular location">
    <subcellularLocation>
        <location evidence="1">Membrane</location>
        <topology evidence="1">Multi-pass membrane protein</topology>
    </subcellularLocation>
</comment>
<sequence>MRKDERLLSELAVLAMKALLYLLLCGTFFLHMEKNNPQIMLLSRTAAVSLLMFFAFGLAMLSVYGGFAVGRQKSKPIIISLSLATAMTDAMTYLQLQIMNVNAARNDHLVLFGPDIWLLLRAFIVQVVLIVLFVRAANRIYFRFHAPQACLLVARDVDEAPEIARKIERLPLQYAVGRICGLNDPELDAALVACDTVFLCGLPVAERTRLTERAYAMGKNVYARMDLADAITYGAEHVILDDLPFLDMESSGLSIEQRFVKRAMDIAVSLPAVVLLSPLMLLCALAIKCGDRGPVIYRQKRATRAGRVFEIYKFRTMRPHGGEGLQHSATKDDDRITPVGRVLRRCRLDELPQLFNILKGDMSLVGPRPEMLENVMQYTRELPEFSYRLKVKAGLTGYAQIEGKYNTSPRDKMILDMLYIERYSAWLDVKLLLRTLTVFFKSDSTEAFGDGPAKEKDGPSPKSAENP</sequence>
<keyword evidence="5 8" id="KW-1133">Transmembrane helix</keyword>
<keyword evidence="4 8" id="KW-0812">Transmembrane</keyword>
<dbReference type="Pfam" id="PF02397">
    <property type="entry name" value="Bac_transf"/>
    <property type="match status" value="1"/>
</dbReference>
<dbReference type="Proteomes" id="UP000886887">
    <property type="component" value="Unassembled WGS sequence"/>
</dbReference>
<accession>A0A9D0ZDP9</accession>
<keyword evidence="3" id="KW-0808">Transferase</keyword>
<evidence type="ECO:0000256" key="6">
    <source>
        <dbReference type="ARBA" id="ARBA00023136"/>
    </source>
</evidence>
<evidence type="ECO:0000256" key="2">
    <source>
        <dbReference type="ARBA" id="ARBA00006464"/>
    </source>
</evidence>
<dbReference type="GO" id="GO:0016020">
    <property type="term" value="C:membrane"/>
    <property type="evidence" value="ECO:0007669"/>
    <property type="project" value="UniProtKB-SubCell"/>
</dbReference>
<reference evidence="10" key="2">
    <citation type="journal article" date="2021" name="PeerJ">
        <title>Extensive microbial diversity within the chicken gut microbiome revealed by metagenomics and culture.</title>
        <authorList>
            <person name="Gilroy R."/>
            <person name="Ravi A."/>
            <person name="Getino M."/>
            <person name="Pursley I."/>
            <person name="Horton D.L."/>
            <person name="Alikhan N.F."/>
            <person name="Baker D."/>
            <person name="Gharbi K."/>
            <person name="Hall N."/>
            <person name="Watson M."/>
            <person name="Adriaenssens E.M."/>
            <person name="Foster-Nyarko E."/>
            <person name="Jarju S."/>
            <person name="Secka A."/>
            <person name="Antonio M."/>
            <person name="Oren A."/>
            <person name="Chaudhuri R.R."/>
            <person name="La Ragione R."/>
            <person name="Hildebrand F."/>
            <person name="Pallen M.J."/>
        </authorList>
    </citation>
    <scope>NUCLEOTIDE SEQUENCE</scope>
    <source>
        <strain evidence="10">ChiSxjej2B14-6234</strain>
    </source>
</reference>
<feature type="region of interest" description="Disordered" evidence="7">
    <location>
        <begin position="444"/>
        <end position="467"/>
    </location>
</feature>
<reference evidence="10" key="1">
    <citation type="submission" date="2020-10" db="EMBL/GenBank/DDBJ databases">
        <authorList>
            <person name="Gilroy R."/>
        </authorList>
    </citation>
    <scope>NUCLEOTIDE SEQUENCE</scope>
    <source>
        <strain evidence="10">ChiSxjej2B14-6234</strain>
    </source>
</reference>
<comment type="similarity">
    <text evidence="2">Belongs to the bacterial sugar transferase family.</text>
</comment>
<dbReference type="EMBL" id="DVFJ01000036">
    <property type="protein sequence ID" value="HIQ72583.1"/>
    <property type="molecule type" value="Genomic_DNA"/>
</dbReference>
<name>A0A9D0ZDP9_9FIRM</name>
<dbReference type="PANTHER" id="PTHR30576:SF0">
    <property type="entry name" value="UNDECAPRENYL-PHOSPHATE N-ACETYLGALACTOSAMINYL 1-PHOSPHATE TRANSFERASE-RELATED"/>
    <property type="match status" value="1"/>
</dbReference>
<evidence type="ECO:0000259" key="9">
    <source>
        <dbReference type="Pfam" id="PF02397"/>
    </source>
</evidence>
<organism evidence="10 11">
    <name type="scientific">Candidatus Onthenecus intestinigallinarum</name>
    <dbReference type="NCBI Taxonomy" id="2840875"/>
    <lineage>
        <taxon>Bacteria</taxon>
        <taxon>Bacillati</taxon>
        <taxon>Bacillota</taxon>
        <taxon>Clostridia</taxon>
        <taxon>Eubacteriales</taxon>
        <taxon>Candidatus Onthenecus</taxon>
    </lineage>
</organism>
<feature type="transmembrane region" description="Helical" evidence="8">
    <location>
        <begin position="77"/>
        <end position="96"/>
    </location>
</feature>
<dbReference type="GO" id="GO:0016780">
    <property type="term" value="F:phosphotransferase activity, for other substituted phosphate groups"/>
    <property type="evidence" value="ECO:0007669"/>
    <property type="project" value="TreeGrafter"/>
</dbReference>
<dbReference type="NCBIfam" id="TIGR03025">
    <property type="entry name" value="EPS_sugtrans"/>
    <property type="match status" value="1"/>
</dbReference>
<evidence type="ECO:0000313" key="10">
    <source>
        <dbReference type="EMBL" id="HIQ72583.1"/>
    </source>
</evidence>
<evidence type="ECO:0000256" key="3">
    <source>
        <dbReference type="ARBA" id="ARBA00022679"/>
    </source>
</evidence>
<evidence type="ECO:0000313" key="11">
    <source>
        <dbReference type="Proteomes" id="UP000886887"/>
    </source>
</evidence>
<protein>
    <submittedName>
        <fullName evidence="10">Exopolysaccharide biosynthesis polyprenyl glycosylphosphotransferase</fullName>
    </submittedName>
</protein>
<dbReference type="PANTHER" id="PTHR30576">
    <property type="entry name" value="COLANIC BIOSYNTHESIS UDP-GLUCOSE LIPID CARRIER TRANSFERASE"/>
    <property type="match status" value="1"/>
</dbReference>
<dbReference type="AlphaFoldDB" id="A0A9D0ZDP9"/>
<evidence type="ECO:0000256" key="4">
    <source>
        <dbReference type="ARBA" id="ARBA00022692"/>
    </source>
</evidence>
<feature type="transmembrane region" description="Helical" evidence="8">
    <location>
        <begin position="266"/>
        <end position="287"/>
    </location>
</feature>
<feature type="transmembrane region" description="Helical" evidence="8">
    <location>
        <begin position="116"/>
        <end position="134"/>
    </location>
</feature>
<evidence type="ECO:0000256" key="1">
    <source>
        <dbReference type="ARBA" id="ARBA00004141"/>
    </source>
</evidence>
<dbReference type="InterPro" id="IPR003362">
    <property type="entry name" value="Bact_transf"/>
</dbReference>
<gene>
    <name evidence="10" type="ORF">IAB73_10305</name>
</gene>
<proteinExistence type="inferred from homology"/>
<evidence type="ECO:0000256" key="5">
    <source>
        <dbReference type="ARBA" id="ARBA00022989"/>
    </source>
</evidence>
<evidence type="ECO:0000256" key="8">
    <source>
        <dbReference type="SAM" id="Phobius"/>
    </source>
</evidence>
<keyword evidence="6 8" id="KW-0472">Membrane</keyword>
<comment type="caution">
    <text evidence="10">The sequence shown here is derived from an EMBL/GenBank/DDBJ whole genome shotgun (WGS) entry which is preliminary data.</text>
</comment>